<feature type="signal peptide" evidence="1">
    <location>
        <begin position="1"/>
        <end position="18"/>
    </location>
</feature>
<evidence type="ECO:0000313" key="3">
    <source>
        <dbReference type="Proteomes" id="UP001056426"/>
    </source>
</evidence>
<dbReference type="KEGG" id="alkq:M9189_05930"/>
<protein>
    <recommendedName>
        <fullName evidence="4">DUF4384 domain-containing protein</fullName>
    </recommendedName>
</protein>
<gene>
    <name evidence="2" type="ORF">M9189_05930</name>
</gene>
<dbReference type="AlphaFoldDB" id="A0A9J6ZTX9"/>
<reference evidence="2" key="2">
    <citation type="submission" date="2022-06" db="EMBL/GenBank/DDBJ databases">
        <title>Xiashengella guii gen. nov. sp. nov., a bacterium isolated form anaerobic digestion tank.</title>
        <authorList>
            <person name="Huang H."/>
        </authorList>
    </citation>
    <scope>NUCLEOTIDE SEQUENCE</scope>
    <source>
        <strain evidence="2">Ai-910</strain>
    </source>
</reference>
<keyword evidence="1" id="KW-0732">Signal</keyword>
<dbReference type="EMBL" id="CP098400">
    <property type="protein sequence ID" value="URW80888.1"/>
    <property type="molecule type" value="Genomic_DNA"/>
</dbReference>
<feature type="chain" id="PRO_5039927775" description="DUF4384 domain-containing protein" evidence="1">
    <location>
        <begin position="19"/>
        <end position="217"/>
    </location>
</feature>
<evidence type="ECO:0008006" key="4">
    <source>
        <dbReference type="Google" id="ProtNLM"/>
    </source>
</evidence>
<sequence>MRRIILILILFLPLTAYSQSDSTTIYYKWIENNDIRNICDIANIQIQKVFCKDNSLQGKVFNLIIKEFKKGRIISSEDLDISARIEEIPMVVNGDTMIYVIDYTDKTGFGKATDSLTISFTGMLIKNNFKLKISFPGMSINKELKGKSHYSLRMANSCSDTKIRVPINSEYPILAYTPPFDTGSELKSYCMLGEENVLDWYDKFNVKHYYIIYLEIK</sequence>
<reference evidence="2" key="1">
    <citation type="submission" date="2022-05" db="EMBL/GenBank/DDBJ databases">
        <authorList>
            <person name="Sun X."/>
        </authorList>
    </citation>
    <scope>NUCLEOTIDE SEQUENCE</scope>
    <source>
        <strain evidence="2">Ai-910</strain>
    </source>
</reference>
<proteinExistence type="predicted"/>
<name>A0A9J6ZTX9_9BACT</name>
<accession>A0A9J6ZTX9</accession>
<organism evidence="2 3">
    <name type="scientific">Xiashengella succiniciproducens</name>
    <dbReference type="NCBI Taxonomy" id="2949635"/>
    <lineage>
        <taxon>Bacteria</taxon>
        <taxon>Pseudomonadati</taxon>
        <taxon>Bacteroidota</taxon>
        <taxon>Bacteroidia</taxon>
        <taxon>Marinilabiliales</taxon>
        <taxon>Marinilabiliaceae</taxon>
        <taxon>Xiashengella</taxon>
    </lineage>
</organism>
<dbReference type="Proteomes" id="UP001056426">
    <property type="component" value="Chromosome"/>
</dbReference>
<dbReference type="RefSeq" id="WP_250725380.1">
    <property type="nucleotide sequence ID" value="NZ_CP098400.1"/>
</dbReference>
<evidence type="ECO:0000313" key="2">
    <source>
        <dbReference type="EMBL" id="URW80888.1"/>
    </source>
</evidence>
<keyword evidence="3" id="KW-1185">Reference proteome</keyword>
<evidence type="ECO:0000256" key="1">
    <source>
        <dbReference type="SAM" id="SignalP"/>
    </source>
</evidence>